<dbReference type="EMBL" id="SSTD01012952">
    <property type="protein sequence ID" value="TYK07976.1"/>
    <property type="molecule type" value="Genomic_DNA"/>
</dbReference>
<organism evidence="1 2">
    <name type="scientific">Cucumis melo var. makuwa</name>
    <name type="common">Oriental melon</name>
    <dbReference type="NCBI Taxonomy" id="1194695"/>
    <lineage>
        <taxon>Eukaryota</taxon>
        <taxon>Viridiplantae</taxon>
        <taxon>Streptophyta</taxon>
        <taxon>Embryophyta</taxon>
        <taxon>Tracheophyta</taxon>
        <taxon>Spermatophyta</taxon>
        <taxon>Magnoliopsida</taxon>
        <taxon>eudicotyledons</taxon>
        <taxon>Gunneridae</taxon>
        <taxon>Pentapetalae</taxon>
        <taxon>rosids</taxon>
        <taxon>fabids</taxon>
        <taxon>Cucurbitales</taxon>
        <taxon>Cucurbitaceae</taxon>
        <taxon>Benincaseae</taxon>
        <taxon>Cucumis</taxon>
    </lineage>
</organism>
<accession>A0A5D3CC82</accession>
<dbReference type="Proteomes" id="UP000321947">
    <property type="component" value="Unassembled WGS sequence"/>
</dbReference>
<protein>
    <submittedName>
        <fullName evidence="1">Uncharacterized protein</fullName>
    </submittedName>
</protein>
<gene>
    <name evidence="1" type="ORF">E5676_scaffold265G001070</name>
</gene>
<reference evidence="1 2" key="1">
    <citation type="submission" date="2019-08" db="EMBL/GenBank/DDBJ databases">
        <title>Draft genome sequences of two oriental melons (Cucumis melo L. var makuwa).</title>
        <authorList>
            <person name="Kwon S.-Y."/>
        </authorList>
    </citation>
    <scope>NUCLEOTIDE SEQUENCE [LARGE SCALE GENOMIC DNA]</scope>
    <source>
        <strain evidence="2">cv. Chang Bougi</strain>
        <tissue evidence="1">Leaf</tissue>
    </source>
</reference>
<dbReference type="AlphaFoldDB" id="A0A5D3CC82"/>
<sequence>MAASELEVAFFIDTDFGTRLAVAVPPDIAAGALKRVFCYSTVSRFHPLVYNFREANTLPNGPEGLGEVERVHFNCFPSIGEIKVDGFMVKQNSNFYHLPDTLLTKLASRLEVMQFLHVKARPLNEFIEPCIPENANCSPNLNYATYPMERRGYMGTACKSKIRINGKKHIRKRFQRQNCLSRLVGRGVLAWNTRRKRKITNKKQVLEHMEKNSDTKGLIKDVDNPNGSIDTLSYHCVPNDEVRTTKRRLASSSLVEAATDSELSSEAMSVSSIIKRYFSSNDIESSISNQSRCDITQIRPEEYLKMKKNMGRGPSLLPLKVPFKPCPQKAERSKLGKRLVMASYNLGISPIRGRPEISLCNAKGKKFQEMMTLAKSSCFEISDSED</sequence>
<proteinExistence type="predicted"/>
<evidence type="ECO:0000313" key="1">
    <source>
        <dbReference type="EMBL" id="TYK07976.1"/>
    </source>
</evidence>
<name>A0A5D3CC82_CUCMM</name>
<evidence type="ECO:0000313" key="2">
    <source>
        <dbReference type="Proteomes" id="UP000321947"/>
    </source>
</evidence>
<comment type="caution">
    <text evidence="1">The sequence shown here is derived from an EMBL/GenBank/DDBJ whole genome shotgun (WGS) entry which is preliminary data.</text>
</comment>